<protein>
    <submittedName>
        <fullName evidence="1">Uncharacterized protein</fullName>
    </submittedName>
</protein>
<name>A0A5D2QV89_GOSTO</name>
<dbReference type="AlphaFoldDB" id="A0A5D2QV89"/>
<proteinExistence type="predicted"/>
<organism evidence="1 2">
    <name type="scientific">Gossypium tomentosum</name>
    <name type="common">Hawaiian cotton</name>
    <name type="synonym">Gossypium sandvicense</name>
    <dbReference type="NCBI Taxonomy" id="34277"/>
    <lineage>
        <taxon>Eukaryota</taxon>
        <taxon>Viridiplantae</taxon>
        <taxon>Streptophyta</taxon>
        <taxon>Embryophyta</taxon>
        <taxon>Tracheophyta</taxon>
        <taxon>Spermatophyta</taxon>
        <taxon>Magnoliopsida</taxon>
        <taxon>eudicotyledons</taxon>
        <taxon>Gunneridae</taxon>
        <taxon>Pentapetalae</taxon>
        <taxon>rosids</taxon>
        <taxon>malvids</taxon>
        <taxon>Malvales</taxon>
        <taxon>Malvaceae</taxon>
        <taxon>Malvoideae</taxon>
        <taxon>Gossypium</taxon>
    </lineage>
</organism>
<reference evidence="1 2" key="1">
    <citation type="submission" date="2019-07" db="EMBL/GenBank/DDBJ databases">
        <title>WGS assembly of Gossypium tomentosum.</title>
        <authorList>
            <person name="Chen Z.J."/>
            <person name="Sreedasyam A."/>
            <person name="Ando A."/>
            <person name="Song Q."/>
            <person name="De L."/>
            <person name="Hulse-Kemp A."/>
            <person name="Ding M."/>
            <person name="Ye W."/>
            <person name="Kirkbride R."/>
            <person name="Jenkins J."/>
            <person name="Plott C."/>
            <person name="Lovell J."/>
            <person name="Lin Y.-M."/>
            <person name="Vaughn R."/>
            <person name="Liu B."/>
            <person name="Li W."/>
            <person name="Simpson S."/>
            <person name="Scheffler B."/>
            <person name="Saski C."/>
            <person name="Grover C."/>
            <person name="Hu G."/>
            <person name="Conover J."/>
            <person name="Carlson J."/>
            <person name="Shu S."/>
            <person name="Boston L."/>
            <person name="Williams M."/>
            <person name="Peterson D."/>
            <person name="Mcgee K."/>
            <person name="Jones D."/>
            <person name="Wendel J."/>
            <person name="Stelly D."/>
            <person name="Grimwood J."/>
            <person name="Schmutz J."/>
        </authorList>
    </citation>
    <scope>NUCLEOTIDE SEQUENCE [LARGE SCALE GENOMIC DNA]</scope>
    <source>
        <strain evidence="1">7179.01</strain>
    </source>
</reference>
<dbReference type="Proteomes" id="UP000322667">
    <property type="component" value="Chromosome A04"/>
</dbReference>
<keyword evidence="2" id="KW-1185">Reference proteome</keyword>
<evidence type="ECO:0000313" key="2">
    <source>
        <dbReference type="Proteomes" id="UP000322667"/>
    </source>
</evidence>
<evidence type="ECO:0000313" key="1">
    <source>
        <dbReference type="EMBL" id="TYI32356.1"/>
    </source>
</evidence>
<dbReference type="EMBL" id="CM017613">
    <property type="protein sequence ID" value="TYI32356.1"/>
    <property type="molecule type" value="Genomic_DNA"/>
</dbReference>
<sequence length="155" mass="17323">MYARSPSDGDDIGSGTLYFVNSLLNSFYSLSNVASKRPPSRCTLSPLFCNSLRPLSGVFKFNSYQMINTKIAAVVTICRLVYLDPPQKNPNQRLLATSSSSPLSLCSSLLSFDNIFPNPVIALFLYRRKLGSTKFCILFSYKNLRPIFFSTLHLS</sequence>
<gene>
    <name evidence="1" type="ORF">ES332_A04G054500v1</name>
</gene>
<accession>A0A5D2QV89</accession>